<organism evidence="1 2">
    <name type="scientific">Sulfuriferula nivalis</name>
    <dbReference type="NCBI Taxonomy" id="2675298"/>
    <lineage>
        <taxon>Bacteria</taxon>
        <taxon>Pseudomonadati</taxon>
        <taxon>Pseudomonadota</taxon>
        <taxon>Betaproteobacteria</taxon>
        <taxon>Nitrosomonadales</taxon>
        <taxon>Sulfuricellaceae</taxon>
        <taxon>Sulfuriferula</taxon>
    </lineage>
</organism>
<proteinExistence type="predicted"/>
<gene>
    <name evidence="1" type="ORF">SFSGTM_12940</name>
</gene>
<evidence type="ECO:0000313" key="2">
    <source>
        <dbReference type="Proteomes" id="UP000463939"/>
    </source>
</evidence>
<dbReference type="Proteomes" id="UP000463939">
    <property type="component" value="Chromosome"/>
</dbReference>
<keyword evidence="2" id="KW-1185">Reference proteome</keyword>
<accession>A0A809RG15</accession>
<evidence type="ECO:0000313" key="1">
    <source>
        <dbReference type="EMBL" id="BBP00586.1"/>
    </source>
</evidence>
<dbReference type="KEGG" id="sniv:SFSGTM_12940"/>
<sequence>MTCPVQSCANNFNKYWHRGLFYKGYAGKFPCASLALINTSNNPFSQHTHEVIDLIINNSAWYTFQPESIVEWFISANGERVLNTTDAITTNDLLIAELMIFS</sequence>
<dbReference type="AlphaFoldDB" id="A0A809RG15"/>
<protein>
    <submittedName>
        <fullName evidence="1">Uncharacterized protein</fullName>
    </submittedName>
</protein>
<reference evidence="2" key="1">
    <citation type="submission" date="2019-11" db="EMBL/GenBank/DDBJ databases">
        <title>Isolation and characterization of a novel species in the genus Sulfuriferula.</title>
        <authorList>
            <person name="Mochizuki J."/>
            <person name="Kojima H."/>
            <person name="Fukui M."/>
        </authorList>
    </citation>
    <scope>NUCLEOTIDE SEQUENCE [LARGE SCALE GENOMIC DNA]</scope>
    <source>
        <strain evidence="2">SGTM</strain>
    </source>
</reference>
<name>A0A809RG15_9PROT</name>
<dbReference type="EMBL" id="AP021881">
    <property type="protein sequence ID" value="BBP00586.1"/>
    <property type="molecule type" value="Genomic_DNA"/>
</dbReference>